<evidence type="ECO:0000313" key="2">
    <source>
        <dbReference type="Proteomes" id="UP001431209"/>
    </source>
</evidence>
<feature type="non-terminal residue" evidence="1">
    <location>
        <position position="342"/>
    </location>
</feature>
<name>A0AAW2Z4R3_9EUKA</name>
<accession>A0AAW2Z4R3</accession>
<gene>
    <name evidence="1" type="ORF">AKO1_003670</name>
</gene>
<organism evidence="1 2">
    <name type="scientific">Acrasis kona</name>
    <dbReference type="NCBI Taxonomy" id="1008807"/>
    <lineage>
        <taxon>Eukaryota</taxon>
        <taxon>Discoba</taxon>
        <taxon>Heterolobosea</taxon>
        <taxon>Tetramitia</taxon>
        <taxon>Eutetramitia</taxon>
        <taxon>Acrasidae</taxon>
        <taxon>Acrasis</taxon>
    </lineage>
</organism>
<evidence type="ECO:0000313" key="1">
    <source>
        <dbReference type="EMBL" id="KAL0484787.1"/>
    </source>
</evidence>
<keyword evidence="2" id="KW-1185">Reference proteome</keyword>
<comment type="caution">
    <text evidence="1">The sequence shown here is derived from an EMBL/GenBank/DDBJ whole genome shotgun (WGS) entry which is preliminary data.</text>
</comment>
<dbReference type="SUPFAM" id="SSF52047">
    <property type="entry name" value="RNI-like"/>
    <property type="match status" value="1"/>
</dbReference>
<proteinExistence type="predicted"/>
<reference evidence="1 2" key="1">
    <citation type="submission" date="2024-03" db="EMBL/GenBank/DDBJ databases">
        <title>The Acrasis kona genome and developmental transcriptomes reveal deep origins of eukaryotic multicellular pathways.</title>
        <authorList>
            <person name="Sheikh S."/>
            <person name="Fu C.-J."/>
            <person name="Brown M.W."/>
            <person name="Baldauf S.L."/>
        </authorList>
    </citation>
    <scope>NUCLEOTIDE SEQUENCE [LARGE SCALE GENOMIC DNA]</scope>
    <source>
        <strain evidence="1 2">ATCC MYA-3509</strain>
    </source>
</reference>
<sequence>EVLTSRATQRARIIANQISPVVISIFGLNQKEEDSDKSQPWLHFCVEKSLSDNDELSEFYDTYCDKEKQTKKPHELSKQELQKALKYTLDALDSGLITPQQILKLNLSNVDRINNRFLCGQVIPRLNQVNEIDLSHVEEVDDNTLLTIGKNLDYLKKLTLARTTRTTDNGIKIMLSILKNPDALSHFDASHTNITSATLRKLMDRTSDDSDLSILKVRGIMLPKEFAESLLEHFPKLFKVQCNQNSCFVQFRHNVIIKLQLDNVTEVDLSNNKKADPSILKNILSVHASPDLTRLKLDGSNCETNGDDLLKVLRRFSYKMPFLKIELSKECDPLLKEKIEDL</sequence>
<dbReference type="EMBL" id="JAOPGA020001068">
    <property type="protein sequence ID" value="KAL0484787.1"/>
    <property type="molecule type" value="Genomic_DNA"/>
</dbReference>
<dbReference type="AlphaFoldDB" id="A0AAW2Z4R3"/>
<dbReference type="InterPro" id="IPR032675">
    <property type="entry name" value="LRR_dom_sf"/>
</dbReference>
<dbReference type="Proteomes" id="UP001431209">
    <property type="component" value="Unassembled WGS sequence"/>
</dbReference>
<protein>
    <submittedName>
        <fullName evidence="1">SKP2B</fullName>
    </submittedName>
</protein>
<feature type="non-terminal residue" evidence="1">
    <location>
        <position position="1"/>
    </location>
</feature>
<dbReference type="Gene3D" id="3.80.10.10">
    <property type="entry name" value="Ribonuclease Inhibitor"/>
    <property type="match status" value="1"/>
</dbReference>